<gene>
    <name evidence="2" type="ORF">RISK_006390</name>
</gene>
<evidence type="ECO:0000256" key="1">
    <source>
        <dbReference type="SAM" id="Phobius"/>
    </source>
</evidence>
<keyword evidence="1" id="KW-0472">Membrane</keyword>
<keyword evidence="3" id="KW-1185">Reference proteome</keyword>
<dbReference type="EMBL" id="LECT01000053">
    <property type="protein sequence ID" value="KLU01543.1"/>
    <property type="molecule type" value="Genomic_DNA"/>
</dbReference>
<dbReference type="Proteomes" id="UP000036367">
    <property type="component" value="Unassembled WGS sequence"/>
</dbReference>
<evidence type="ECO:0008006" key="4">
    <source>
        <dbReference type="Google" id="ProtNLM"/>
    </source>
</evidence>
<reference evidence="2" key="1">
    <citation type="submission" date="2015-05" db="EMBL/GenBank/DDBJ databases">
        <title>Permanent draft genome of Rhodopirellula islandicus K833.</title>
        <authorList>
            <person name="Kizina J."/>
            <person name="Richter M."/>
            <person name="Glockner F.O."/>
            <person name="Harder J."/>
        </authorList>
    </citation>
    <scope>NUCLEOTIDE SEQUENCE [LARGE SCALE GENOMIC DNA]</scope>
    <source>
        <strain evidence="2">K833</strain>
    </source>
</reference>
<keyword evidence="1" id="KW-1133">Transmembrane helix</keyword>
<accession>A0A0J1B4J3</accession>
<protein>
    <recommendedName>
        <fullName evidence="4">Transmembrane protein</fullName>
    </recommendedName>
</protein>
<sequence>MPSEPNPYSVAGNADNHVVAEEPRTFLGGLLVFIRVALLSIIWMIVFFFAAAVVLGFLTGIYISVRYAGSNTPAEPSAWISIVWMLAPQVIGVLGLVLGLLGKLPGTRR</sequence>
<feature type="transmembrane region" description="Helical" evidence="1">
    <location>
        <begin position="78"/>
        <end position="101"/>
    </location>
</feature>
<dbReference type="AlphaFoldDB" id="A0A0J1B4J3"/>
<dbReference type="PATRIC" id="fig|595434.4.peg.6074"/>
<evidence type="ECO:0000313" key="2">
    <source>
        <dbReference type="EMBL" id="KLU01543.1"/>
    </source>
</evidence>
<organism evidence="2 3">
    <name type="scientific">Rhodopirellula islandica</name>
    <dbReference type="NCBI Taxonomy" id="595434"/>
    <lineage>
        <taxon>Bacteria</taxon>
        <taxon>Pseudomonadati</taxon>
        <taxon>Planctomycetota</taxon>
        <taxon>Planctomycetia</taxon>
        <taxon>Pirellulales</taxon>
        <taxon>Pirellulaceae</taxon>
        <taxon>Rhodopirellula</taxon>
    </lineage>
</organism>
<comment type="caution">
    <text evidence="2">The sequence shown here is derived from an EMBL/GenBank/DDBJ whole genome shotgun (WGS) entry which is preliminary data.</text>
</comment>
<keyword evidence="1" id="KW-0812">Transmembrane</keyword>
<feature type="transmembrane region" description="Helical" evidence="1">
    <location>
        <begin position="32"/>
        <end position="58"/>
    </location>
</feature>
<evidence type="ECO:0000313" key="3">
    <source>
        <dbReference type="Proteomes" id="UP000036367"/>
    </source>
</evidence>
<dbReference type="OrthoDB" id="292121at2"/>
<proteinExistence type="predicted"/>
<name>A0A0J1B4J3_RHOIS</name>
<dbReference type="RefSeq" id="WP_047817232.1">
    <property type="nucleotide sequence ID" value="NZ_LECT01000053.1"/>
</dbReference>